<reference evidence="3 4" key="1">
    <citation type="submission" date="2006-06" db="EMBL/GenBank/DDBJ databases">
        <title>Complete sequence of Rubrobacter xylanophilus DSM 9941.</title>
        <authorList>
            <consortium name="US DOE Joint Genome Institute"/>
            <person name="Copeland A."/>
            <person name="Lucas S."/>
            <person name="Lapidus A."/>
            <person name="Barry K."/>
            <person name="Detter J.C."/>
            <person name="Glavina del Rio T."/>
            <person name="Hammon N."/>
            <person name="Israni S."/>
            <person name="Dalin E."/>
            <person name="Tice H."/>
            <person name="Pitluck S."/>
            <person name="Munk A.C."/>
            <person name="Brettin T."/>
            <person name="Bruce D."/>
            <person name="Han C."/>
            <person name="Tapia R."/>
            <person name="Gilna P."/>
            <person name="Schmutz J."/>
            <person name="Larimer F."/>
            <person name="Land M."/>
            <person name="Hauser L."/>
            <person name="Kyrpides N."/>
            <person name="Lykidis A."/>
            <person name="da Costa M.S."/>
            <person name="Rainey F.A."/>
            <person name="Empadinhas N."/>
            <person name="Jolivet E."/>
            <person name="Battista J.R."/>
            <person name="Richardson P."/>
        </authorList>
    </citation>
    <scope>NUCLEOTIDE SEQUENCE [LARGE SCALE GENOMIC DNA]</scope>
    <source>
        <strain evidence="4">DSM 9941 / NBRC 16129 / PRD-1</strain>
    </source>
</reference>
<evidence type="ECO:0000256" key="2">
    <source>
        <dbReference type="RuleBase" id="RU003707"/>
    </source>
</evidence>
<dbReference type="PANTHER" id="PTHR11941:SF54">
    <property type="entry name" value="ENOYL-COA HYDRATASE, MITOCHONDRIAL"/>
    <property type="match status" value="1"/>
</dbReference>
<dbReference type="PhylomeDB" id="Q1AUY1"/>
<evidence type="ECO:0000313" key="4">
    <source>
        <dbReference type="Proteomes" id="UP000006637"/>
    </source>
</evidence>
<dbReference type="EMBL" id="CP000386">
    <property type="protein sequence ID" value="ABG04797.1"/>
    <property type="molecule type" value="Genomic_DNA"/>
</dbReference>
<dbReference type="InterPro" id="IPR029045">
    <property type="entry name" value="ClpP/crotonase-like_dom_sf"/>
</dbReference>
<organism evidence="3 4">
    <name type="scientific">Rubrobacter xylanophilus (strain DSM 9941 / JCM 11954 / NBRC 16129 / PRD-1)</name>
    <dbReference type="NCBI Taxonomy" id="266117"/>
    <lineage>
        <taxon>Bacteria</taxon>
        <taxon>Bacillati</taxon>
        <taxon>Actinomycetota</taxon>
        <taxon>Rubrobacteria</taxon>
        <taxon>Rubrobacterales</taxon>
        <taxon>Rubrobacteraceae</taxon>
        <taxon>Rubrobacter</taxon>
    </lineage>
</organism>
<sequence>MPVPTIAAIEGFALGGGTELALACDLRVASESAVFGFPEVALGLMPGAGGTQRLPRLVGPEVAKDMIFTGRRVTAEEAKEIGLVGRVVPKGQALKTARDLAARIAANAPLGVGYAKSAIEAAGDVDLDTGLRYETDLFALLFSTAERRRA</sequence>
<comment type="similarity">
    <text evidence="1 2">Belongs to the enoyl-CoA hydratase/isomerase family.</text>
</comment>
<dbReference type="eggNOG" id="COG1024">
    <property type="taxonomic scope" value="Bacteria"/>
</dbReference>
<dbReference type="Gene3D" id="3.90.226.10">
    <property type="entry name" value="2-enoyl-CoA Hydratase, Chain A, domain 1"/>
    <property type="match status" value="1"/>
</dbReference>
<keyword evidence="4" id="KW-1185">Reference proteome</keyword>
<dbReference type="RefSeq" id="WP_011564813.1">
    <property type="nucleotide sequence ID" value="NC_008148.1"/>
</dbReference>
<gene>
    <name evidence="3" type="ordered locus">Rxyl_1841</name>
</gene>
<accession>Q1AUY1</accession>
<dbReference type="HOGENOM" id="CLU_009834_20_1_11"/>
<dbReference type="SUPFAM" id="SSF52096">
    <property type="entry name" value="ClpP/crotonase"/>
    <property type="match status" value="1"/>
</dbReference>
<dbReference type="AlphaFoldDB" id="Q1AUY1"/>
<dbReference type="PANTHER" id="PTHR11941">
    <property type="entry name" value="ENOYL-COA HYDRATASE-RELATED"/>
    <property type="match status" value="1"/>
</dbReference>
<proteinExistence type="inferred from homology"/>
<dbReference type="Pfam" id="PF00378">
    <property type="entry name" value="ECH_1"/>
    <property type="match status" value="1"/>
</dbReference>
<dbReference type="EC" id="4.2.1.17" evidence="3"/>
<name>Q1AUY1_RUBXD</name>
<dbReference type="CDD" id="cd06558">
    <property type="entry name" value="crotonase-like"/>
    <property type="match status" value="1"/>
</dbReference>
<keyword evidence="3" id="KW-0456">Lyase</keyword>
<protein>
    <submittedName>
        <fullName evidence="3">Short chain enoyl-CoA hydratase</fullName>
        <ecNumber evidence="3">4.2.1.17</ecNumber>
    </submittedName>
</protein>
<dbReference type="GO" id="GO:0004300">
    <property type="term" value="F:enoyl-CoA hydratase activity"/>
    <property type="evidence" value="ECO:0007669"/>
    <property type="project" value="UniProtKB-EC"/>
</dbReference>
<evidence type="ECO:0000313" key="3">
    <source>
        <dbReference type="EMBL" id="ABG04797.1"/>
    </source>
</evidence>
<dbReference type="KEGG" id="rxy:Rxyl_1841"/>
<dbReference type="PROSITE" id="PS00166">
    <property type="entry name" value="ENOYL_COA_HYDRATASE"/>
    <property type="match status" value="1"/>
</dbReference>
<dbReference type="Proteomes" id="UP000006637">
    <property type="component" value="Chromosome"/>
</dbReference>
<dbReference type="InterPro" id="IPR018376">
    <property type="entry name" value="Enoyl-CoA_hyd/isom_CS"/>
</dbReference>
<dbReference type="InterPro" id="IPR001753">
    <property type="entry name" value="Enoyl-CoA_hydra/iso"/>
</dbReference>
<dbReference type="STRING" id="266117.Rxyl_1841"/>
<dbReference type="GO" id="GO:0006635">
    <property type="term" value="P:fatty acid beta-oxidation"/>
    <property type="evidence" value="ECO:0007669"/>
    <property type="project" value="TreeGrafter"/>
</dbReference>
<evidence type="ECO:0000256" key="1">
    <source>
        <dbReference type="ARBA" id="ARBA00005254"/>
    </source>
</evidence>